<name>A0A6P8AMA2_PYRGI</name>
<proteinExistence type="predicted"/>
<accession>A0A6P8AMA2</accession>
<dbReference type="KEGG" id="pgri:PgNI_12517"/>
<dbReference type="GeneID" id="41967368"/>
<sequence>MLSLVDKPKSFITTKRKRAQGSSEEDNINVPWFHQQYIPLVAQGEFRVFLTPKDSSGVVFHWVHTAVNRDNPKVKDIVLVTKPSGDDSEEFTGNSTTEEQLKKFALYYYERLRKLLPGMSFDDGVRLDLGASGDGRLWVIEVTPWYSVHYFSETSLPCPNTQVCKAFATSLARSLTRSKVTSL</sequence>
<protein>
    <recommendedName>
        <fullName evidence="3">ATP-grasp domain-containing protein</fullName>
    </recommendedName>
</protein>
<organism evidence="1 2">
    <name type="scientific">Pyricularia grisea</name>
    <name type="common">Crabgrass-specific blast fungus</name>
    <name type="synonym">Magnaporthe grisea</name>
    <dbReference type="NCBI Taxonomy" id="148305"/>
    <lineage>
        <taxon>Eukaryota</taxon>
        <taxon>Fungi</taxon>
        <taxon>Dikarya</taxon>
        <taxon>Ascomycota</taxon>
        <taxon>Pezizomycotina</taxon>
        <taxon>Sordariomycetes</taxon>
        <taxon>Sordariomycetidae</taxon>
        <taxon>Magnaporthales</taxon>
        <taxon>Pyriculariaceae</taxon>
        <taxon>Pyricularia</taxon>
    </lineage>
</organism>
<reference evidence="2" key="1">
    <citation type="journal article" date="2019" name="Mol. Biol. Evol.">
        <title>Blast fungal genomes show frequent chromosomal changes, gene gains and losses, and effector gene turnover.</title>
        <authorList>
            <person name="Gomez Luciano L.B."/>
            <person name="Jason Tsai I."/>
            <person name="Chuma I."/>
            <person name="Tosa Y."/>
            <person name="Chen Y.H."/>
            <person name="Li J.Y."/>
            <person name="Li M.Y."/>
            <person name="Jade Lu M.Y."/>
            <person name="Nakayashiki H."/>
            <person name="Li W.H."/>
        </authorList>
    </citation>
    <scope>NUCLEOTIDE SEQUENCE</scope>
    <source>
        <strain evidence="2">NI907</strain>
    </source>
</reference>
<evidence type="ECO:0000313" key="1">
    <source>
        <dbReference type="Proteomes" id="UP000515153"/>
    </source>
</evidence>
<dbReference type="RefSeq" id="XP_030976030.1">
    <property type="nucleotide sequence ID" value="XM_031132465.1"/>
</dbReference>
<evidence type="ECO:0000313" key="2">
    <source>
        <dbReference type="RefSeq" id="XP_030976030.1"/>
    </source>
</evidence>
<gene>
    <name evidence="2" type="ORF">PgNI_12517</name>
</gene>
<evidence type="ECO:0008006" key="3">
    <source>
        <dbReference type="Google" id="ProtNLM"/>
    </source>
</evidence>
<dbReference type="Proteomes" id="UP000515153">
    <property type="component" value="Unplaced"/>
</dbReference>
<dbReference type="AlphaFoldDB" id="A0A6P8AMA2"/>
<reference evidence="2" key="2">
    <citation type="submission" date="2019-10" db="EMBL/GenBank/DDBJ databases">
        <authorList>
            <consortium name="NCBI Genome Project"/>
        </authorList>
    </citation>
    <scope>NUCLEOTIDE SEQUENCE</scope>
    <source>
        <strain evidence="2">NI907</strain>
    </source>
</reference>
<reference evidence="2" key="3">
    <citation type="submission" date="2025-08" db="UniProtKB">
        <authorList>
            <consortium name="RefSeq"/>
        </authorList>
    </citation>
    <scope>IDENTIFICATION</scope>
    <source>
        <strain evidence="2">NI907</strain>
    </source>
</reference>
<keyword evidence="1" id="KW-1185">Reference proteome</keyword>